<feature type="DNA-binding region" description="H-T-H motif" evidence="4">
    <location>
        <begin position="45"/>
        <end position="64"/>
    </location>
</feature>
<dbReference type="InterPro" id="IPR036271">
    <property type="entry name" value="Tet_transcr_reg_TetR-rel_C_sf"/>
</dbReference>
<evidence type="ECO:0000256" key="3">
    <source>
        <dbReference type="ARBA" id="ARBA00023163"/>
    </source>
</evidence>
<dbReference type="SUPFAM" id="SSF48498">
    <property type="entry name" value="Tetracyclin repressor-like, C-terminal domain"/>
    <property type="match status" value="1"/>
</dbReference>
<proteinExistence type="predicted"/>
<dbReference type="OrthoDB" id="9785164at2"/>
<organism evidence="6 7">
    <name type="scientific">Mycolicibacterium flavescens</name>
    <name type="common">Mycobacterium flavescens</name>
    <dbReference type="NCBI Taxonomy" id="1776"/>
    <lineage>
        <taxon>Bacteria</taxon>
        <taxon>Bacillati</taxon>
        <taxon>Actinomycetota</taxon>
        <taxon>Actinomycetes</taxon>
        <taxon>Mycobacteriales</taxon>
        <taxon>Mycobacteriaceae</taxon>
        <taxon>Mycolicibacterium</taxon>
    </lineage>
</organism>
<comment type="caution">
    <text evidence="6">The sequence shown here is derived from an EMBL/GenBank/DDBJ whole genome shotgun (WGS) entry which is preliminary data.</text>
</comment>
<dbReference type="EMBL" id="MIHA01000010">
    <property type="protein sequence ID" value="ODQ89422.1"/>
    <property type="molecule type" value="Genomic_DNA"/>
</dbReference>
<dbReference type="Pfam" id="PF00440">
    <property type="entry name" value="TetR_N"/>
    <property type="match status" value="1"/>
</dbReference>
<sequence length="208" mass="22702">MTARTDPKRAGPWGADTPVDEEQARDRLLLAAEKCFAERGPSRTRMSEIAQAAGVHRSTLYYYFPSKNAVLAASLIRGLAKTMKSTESLWNTDEPFLERLVRVCLAGNEAARASATLRTLIDSTEAGHTYRAVETSVLWQDALIKALGQRLAEAAAAGEIRTDVGPETLARWIARVNFSLMAEPGNPLDGGDEGILRTFLAASLMPRR</sequence>
<dbReference type="InterPro" id="IPR050109">
    <property type="entry name" value="HTH-type_TetR-like_transc_reg"/>
</dbReference>
<evidence type="ECO:0000259" key="5">
    <source>
        <dbReference type="PROSITE" id="PS50977"/>
    </source>
</evidence>
<dbReference type="STRING" id="1776.BHQ18_14785"/>
<reference evidence="7" key="1">
    <citation type="submission" date="2016-09" db="EMBL/GenBank/DDBJ databases">
        <authorList>
            <person name="Greninger A.L."/>
            <person name="Jerome K.R."/>
            <person name="Mcnair B."/>
            <person name="Wallis C."/>
            <person name="Fang F."/>
        </authorList>
    </citation>
    <scope>NUCLEOTIDE SEQUENCE [LARGE SCALE GENOMIC DNA]</scope>
    <source>
        <strain evidence="7">M6</strain>
    </source>
</reference>
<dbReference type="PRINTS" id="PR00455">
    <property type="entry name" value="HTHTETR"/>
</dbReference>
<dbReference type="Gene3D" id="1.10.357.10">
    <property type="entry name" value="Tetracycline Repressor, domain 2"/>
    <property type="match status" value="1"/>
</dbReference>
<accession>A0A1E3RIX7</accession>
<evidence type="ECO:0000256" key="4">
    <source>
        <dbReference type="PROSITE-ProRule" id="PRU00335"/>
    </source>
</evidence>
<dbReference type="PANTHER" id="PTHR30055:SF234">
    <property type="entry name" value="HTH-TYPE TRANSCRIPTIONAL REGULATOR BETI"/>
    <property type="match status" value="1"/>
</dbReference>
<dbReference type="Proteomes" id="UP000094053">
    <property type="component" value="Unassembled WGS sequence"/>
</dbReference>
<evidence type="ECO:0000256" key="2">
    <source>
        <dbReference type="ARBA" id="ARBA00023125"/>
    </source>
</evidence>
<dbReference type="PANTHER" id="PTHR30055">
    <property type="entry name" value="HTH-TYPE TRANSCRIPTIONAL REGULATOR RUTR"/>
    <property type="match status" value="1"/>
</dbReference>
<dbReference type="GO" id="GO:0000976">
    <property type="term" value="F:transcription cis-regulatory region binding"/>
    <property type="evidence" value="ECO:0007669"/>
    <property type="project" value="TreeGrafter"/>
</dbReference>
<feature type="domain" description="HTH tetR-type" evidence="5">
    <location>
        <begin position="22"/>
        <end position="82"/>
    </location>
</feature>
<dbReference type="PROSITE" id="PS50977">
    <property type="entry name" value="HTH_TETR_2"/>
    <property type="match status" value="1"/>
</dbReference>
<dbReference type="AlphaFoldDB" id="A0A1E3RIX7"/>
<dbReference type="SUPFAM" id="SSF46689">
    <property type="entry name" value="Homeodomain-like"/>
    <property type="match status" value="1"/>
</dbReference>
<evidence type="ECO:0000313" key="7">
    <source>
        <dbReference type="Proteomes" id="UP000094053"/>
    </source>
</evidence>
<keyword evidence="2 4" id="KW-0238">DNA-binding</keyword>
<dbReference type="InterPro" id="IPR001647">
    <property type="entry name" value="HTH_TetR"/>
</dbReference>
<protein>
    <submittedName>
        <fullName evidence="6">TetR family transcriptional regulator</fullName>
    </submittedName>
</protein>
<dbReference type="InterPro" id="IPR009057">
    <property type="entry name" value="Homeodomain-like_sf"/>
</dbReference>
<keyword evidence="7" id="KW-1185">Reference proteome</keyword>
<gene>
    <name evidence="6" type="ORF">BHQ18_14785</name>
</gene>
<evidence type="ECO:0000256" key="1">
    <source>
        <dbReference type="ARBA" id="ARBA00023015"/>
    </source>
</evidence>
<dbReference type="GO" id="GO:0003700">
    <property type="term" value="F:DNA-binding transcription factor activity"/>
    <property type="evidence" value="ECO:0007669"/>
    <property type="project" value="TreeGrafter"/>
</dbReference>
<evidence type="ECO:0000313" key="6">
    <source>
        <dbReference type="EMBL" id="ODQ89422.1"/>
    </source>
</evidence>
<keyword evidence="3" id="KW-0804">Transcription</keyword>
<keyword evidence="1" id="KW-0805">Transcription regulation</keyword>
<name>A0A1E3RIX7_MYCFV</name>